<sequence>MASHEESHRELEVEVDADQVEKPYDVHDDEHESDDPELNAPTGRFLGDAHRVVHRQQERETGQTSECRLKMGACFRYRMLDHKLKNCASPPLSPTTVGG</sequence>
<name>A0ABD2XZN8_9GENT</name>
<gene>
    <name evidence="2" type="ORF">ACH5RR_038795</name>
</gene>
<feature type="compositionally biased region" description="Basic and acidic residues" evidence="1">
    <location>
        <begin position="19"/>
        <end position="30"/>
    </location>
</feature>
<feature type="region of interest" description="Disordered" evidence="1">
    <location>
        <begin position="1"/>
        <end position="47"/>
    </location>
</feature>
<proteinExistence type="predicted"/>
<organism evidence="2 3">
    <name type="scientific">Cinchona calisaya</name>
    <dbReference type="NCBI Taxonomy" id="153742"/>
    <lineage>
        <taxon>Eukaryota</taxon>
        <taxon>Viridiplantae</taxon>
        <taxon>Streptophyta</taxon>
        <taxon>Embryophyta</taxon>
        <taxon>Tracheophyta</taxon>
        <taxon>Spermatophyta</taxon>
        <taxon>Magnoliopsida</taxon>
        <taxon>eudicotyledons</taxon>
        <taxon>Gunneridae</taxon>
        <taxon>Pentapetalae</taxon>
        <taxon>asterids</taxon>
        <taxon>lamiids</taxon>
        <taxon>Gentianales</taxon>
        <taxon>Rubiaceae</taxon>
        <taxon>Cinchonoideae</taxon>
        <taxon>Cinchoneae</taxon>
        <taxon>Cinchona</taxon>
    </lineage>
</organism>
<dbReference type="Proteomes" id="UP001630127">
    <property type="component" value="Unassembled WGS sequence"/>
</dbReference>
<comment type="caution">
    <text evidence="2">The sequence shown here is derived from an EMBL/GenBank/DDBJ whole genome shotgun (WGS) entry which is preliminary data.</text>
</comment>
<feature type="compositionally biased region" description="Basic and acidic residues" evidence="1">
    <location>
        <begin position="1"/>
        <end position="12"/>
    </location>
</feature>
<evidence type="ECO:0000256" key="1">
    <source>
        <dbReference type="SAM" id="MobiDB-lite"/>
    </source>
</evidence>
<accession>A0ABD2XZN8</accession>
<dbReference type="AlphaFoldDB" id="A0ABD2XZN8"/>
<reference evidence="2 3" key="1">
    <citation type="submission" date="2024-11" db="EMBL/GenBank/DDBJ databases">
        <title>A near-complete genome assembly of Cinchona calisaya.</title>
        <authorList>
            <person name="Lian D.C."/>
            <person name="Zhao X.W."/>
            <person name="Wei L."/>
        </authorList>
    </citation>
    <scope>NUCLEOTIDE SEQUENCE [LARGE SCALE GENOMIC DNA]</scope>
    <source>
        <tissue evidence="2">Nenye</tissue>
    </source>
</reference>
<evidence type="ECO:0000313" key="3">
    <source>
        <dbReference type="Proteomes" id="UP001630127"/>
    </source>
</evidence>
<keyword evidence="3" id="KW-1185">Reference proteome</keyword>
<evidence type="ECO:0000313" key="2">
    <source>
        <dbReference type="EMBL" id="KAL3499702.1"/>
    </source>
</evidence>
<dbReference type="EMBL" id="JBJUIK010000016">
    <property type="protein sequence ID" value="KAL3499702.1"/>
    <property type="molecule type" value="Genomic_DNA"/>
</dbReference>
<protein>
    <submittedName>
        <fullName evidence="2">Uncharacterized protein</fullName>
    </submittedName>
</protein>